<accession>A0A822XN76</accession>
<dbReference type="EMBL" id="DUZY01000001">
    <property type="protein sequence ID" value="DAD21860.1"/>
    <property type="molecule type" value="Genomic_DNA"/>
</dbReference>
<gene>
    <name evidence="1" type="ORF">HUJ06_023323</name>
</gene>
<organism evidence="1 2">
    <name type="scientific">Nelumbo nucifera</name>
    <name type="common">Sacred lotus</name>
    <dbReference type="NCBI Taxonomy" id="4432"/>
    <lineage>
        <taxon>Eukaryota</taxon>
        <taxon>Viridiplantae</taxon>
        <taxon>Streptophyta</taxon>
        <taxon>Embryophyta</taxon>
        <taxon>Tracheophyta</taxon>
        <taxon>Spermatophyta</taxon>
        <taxon>Magnoliopsida</taxon>
        <taxon>Proteales</taxon>
        <taxon>Nelumbonaceae</taxon>
        <taxon>Nelumbo</taxon>
    </lineage>
</organism>
<dbReference type="Proteomes" id="UP000607653">
    <property type="component" value="Unassembled WGS sequence"/>
</dbReference>
<evidence type="ECO:0000313" key="1">
    <source>
        <dbReference type="EMBL" id="DAD21860.1"/>
    </source>
</evidence>
<comment type="caution">
    <text evidence="1">The sequence shown here is derived from an EMBL/GenBank/DDBJ whole genome shotgun (WGS) entry which is preliminary data.</text>
</comment>
<reference evidence="1 2" key="1">
    <citation type="journal article" date="2020" name="Mol. Biol. Evol.">
        <title>Distinct Expression and Methylation Patterns for Genes with Different Fates following a Single Whole-Genome Duplication in Flowering Plants.</title>
        <authorList>
            <person name="Shi T."/>
            <person name="Rahmani R.S."/>
            <person name="Gugger P.F."/>
            <person name="Wang M."/>
            <person name="Li H."/>
            <person name="Zhang Y."/>
            <person name="Li Z."/>
            <person name="Wang Q."/>
            <person name="Van de Peer Y."/>
            <person name="Marchal K."/>
            <person name="Chen J."/>
        </authorList>
    </citation>
    <scope>NUCLEOTIDE SEQUENCE [LARGE SCALE GENOMIC DNA]</scope>
    <source>
        <tissue evidence="1">Leaf</tissue>
    </source>
</reference>
<name>A0A822XN76_NELNU</name>
<protein>
    <submittedName>
        <fullName evidence="1">Uncharacterized protein</fullName>
    </submittedName>
</protein>
<keyword evidence="2" id="KW-1185">Reference proteome</keyword>
<evidence type="ECO:0000313" key="2">
    <source>
        <dbReference type="Proteomes" id="UP000607653"/>
    </source>
</evidence>
<sequence>MNRVQTQDRRLFCVNPVGEGKNNTDYMADDVAGKGSFSLIPPMNKRVDEPGSNPGSPTVLFHTAVKGEGKMTQITWQTMLPAQVMATVGQDR</sequence>
<proteinExistence type="predicted"/>
<dbReference type="AlphaFoldDB" id="A0A822XN76"/>